<comment type="caution">
    <text evidence="2">The sequence shown here is derived from an EMBL/GenBank/DDBJ whole genome shotgun (WGS) entry which is preliminary data.</text>
</comment>
<proteinExistence type="predicted"/>
<dbReference type="RefSeq" id="WP_123192047.1">
    <property type="nucleotide sequence ID" value="NZ_QICD01000009.1"/>
</dbReference>
<dbReference type="AlphaFoldDB" id="A0A3N0BCC4"/>
<keyword evidence="3" id="KW-1185">Reference proteome</keyword>
<organism evidence="2 3">
    <name type="scientific">Paraeggerthella hongkongensis</name>
    <dbReference type="NCBI Taxonomy" id="230658"/>
    <lineage>
        <taxon>Bacteria</taxon>
        <taxon>Bacillati</taxon>
        <taxon>Actinomycetota</taxon>
        <taxon>Coriobacteriia</taxon>
        <taxon>Eggerthellales</taxon>
        <taxon>Eggerthellaceae</taxon>
        <taxon>Paraeggerthella</taxon>
    </lineage>
</organism>
<dbReference type="EMBL" id="QICD01000009">
    <property type="protein sequence ID" value="RNL44742.1"/>
    <property type="molecule type" value="Genomic_DNA"/>
</dbReference>
<dbReference type="InterPro" id="IPR021145">
    <property type="entry name" value="Portal_protein_SPP1_Gp6-like"/>
</dbReference>
<dbReference type="Pfam" id="PF05133">
    <property type="entry name" value="SPP1_portal"/>
    <property type="match status" value="1"/>
</dbReference>
<dbReference type="Proteomes" id="UP000278632">
    <property type="component" value="Unassembled WGS sequence"/>
</dbReference>
<accession>A0A3N0BCC4</accession>
<protein>
    <submittedName>
        <fullName evidence="2">Phage portal protein</fullName>
    </submittedName>
</protein>
<dbReference type="OrthoDB" id="1780383at2"/>
<name>A0A3N0BCC4_9ACTN</name>
<feature type="region of interest" description="Disordered" evidence="1">
    <location>
        <begin position="451"/>
        <end position="478"/>
    </location>
</feature>
<reference evidence="3" key="1">
    <citation type="submission" date="2018-05" db="EMBL/GenBank/DDBJ databases">
        <title>Genome Sequencing of selected type strains of the family Eggerthellaceae.</title>
        <authorList>
            <person name="Danylec N."/>
            <person name="Stoll D.A."/>
            <person name="Doetsch A."/>
            <person name="Huch M."/>
        </authorList>
    </citation>
    <scope>NUCLEOTIDE SEQUENCE [LARGE SCALE GENOMIC DNA]</scope>
    <source>
        <strain evidence="3">DSM 16106</strain>
    </source>
</reference>
<evidence type="ECO:0000256" key="1">
    <source>
        <dbReference type="SAM" id="MobiDB-lite"/>
    </source>
</evidence>
<gene>
    <name evidence="2" type="ORF">DMP08_06005</name>
</gene>
<evidence type="ECO:0000313" key="2">
    <source>
        <dbReference type="EMBL" id="RNL44742.1"/>
    </source>
</evidence>
<sequence length="478" mass="52053">MNLDQLQSVHGLPVNETEMLVKLVKVRNDKLSRNRKRDEYYRAHNRLLTLGIAIPPPLEHVNAVVGWPAKAVDALAVRSRFDGFAFKTGRRDVGALADVVAANKLKIVYSQATASELASSCAFMTVSRGGAGEPAAIISAYSAANAAALWDHRLKRIKCGLTVVDVKRNVADGEPEPVWVNLYTDTDVWEIKKVGSRWTSRRNPHEMGRPMMEPLVYRPTLDRPFGKSRISRAVMAITDSAVRESLRSEVSAEFFTSPQKYLLGADDSVFDNLSKWEAYIGSIFAVTANEDGEVPKYGQLSQSTMQPHTEYMRSLASRFSGETSIPVSELGVVHDNPSSAEAIYAAKESLVIEAESLNETNGAALREIGMMALAASQNKPLDALTDEERTITARFKNPAFPSFVSQADAIIKIVGAIPWMADSEVVLEELGFSEEQIDRLMSDKKKSQANAAVSALVAPKEKPVGDTAQAAGPTDGGA</sequence>
<evidence type="ECO:0000313" key="3">
    <source>
        <dbReference type="Proteomes" id="UP000278632"/>
    </source>
</evidence>